<organism evidence="9">
    <name type="scientific">Thermosphaera aggregans</name>
    <dbReference type="NCBI Taxonomy" id="54254"/>
    <lineage>
        <taxon>Archaea</taxon>
        <taxon>Thermoproteota</taxon>
        <taxon>Thermoprotei</taxon>
        <taxon>Desulfurococcales</taxon>
        <taxon>Desulfurococcaceae</taxon>
        <taxon>Thermosphaera</taxon>
    </lineage>
</organism>
<feature type="binding site" evidence="8">
    <location>
        <position position="63"/>
    </location>
    <ligand>
        <name>Zn(2+)</name>
        <dbReference type="ChEBI" id="CHEBI:29105"/>
    </ligand>
</feature>
<evidence type="ECO:0000256" key="6">
    <source>
        <dbReference type="ARBA" id="ARBA00022801"/>
    </source>
</evidence>
<comment type="subcellular location">
    <subcellularLocation>
        <location evidence="8">Cytoplasm</location>
    </subcellularLocation>
</comment>
<evidence type="ECO:0000256" key="3">
    <source>
        <dbReference type="ARBA" id="ARBA00022722"/>
    </source>
</evidence>
<dbReference type="Pfam" id="PF04032">
    <property type="entry name" value="Rpr2"/>
    <property type="match status" value="1"/>
</dbReference>
<reference evidence="9" key="1">
    <citation type="journal article" date="2020" name="mSystems">
        <title>Genome- and Community-Level Interaction Insights into Carbon Utilization and Element Cycling Functions of Hydrothermarchaeota in Hydrothermal Sediment.</title>
        <authorList>
            <person name="Zhou Z."/>
            <person name="Liu Y."/>
            <person name="Xu W."/>
            <person name="Pan J."/>
            <person name="Luo Z.H."/>
            <person name="Li M."/>
        </authorList>
    </citation>
    <scope>NUCLEOTIDE SEQUENCE [LARGE SCALE GENOMIC DNA]</scope>
    <source>
        <strain evidence="9">SpSt-23</strain>
    </source>
</reference>
<accession>A0A7C2FP18</accession>
<sequence>MPRSRLNVLREIARERIILLYKLAVEQARKGDYALARRYVEIMLKISAKARVKPPRYIRRGYCRSCKIPLIPGVTSRVRVRSDGSVSRVVVSCLACGWMRRYVVKT</sequence>
<dbReference type="InterPro" id="IPR016432">
    <property type="entry name" value="RNP4"/>
</dbReference>
<evidence type="ECO:0000256" key="7">
    <source>
        <dbReference type="ARBA" id="ARBA00022833"/>
    </source>
</evidence>
<evidence type="ECO:0000256" key="1">
    <source>
        <dbReference type="ARBA" id="ARBA00022490"/>
    </source>
</evidence>
<dbReference type="GO" id="GO:0008270">
    <property type="term" value="F:zinc ion binding"/>
    <property type="evidence" value="ECO:0007669"/>
    <property type="project" value="UniProtKB-UniRule"/>
</dbReference>
<keyword evidence="6 8" id="KW-0378">Hydrolase</keyword>
<feature type="binding site" evidence="8">
    <location>
        <position position="66"/>
    </location>
    <ligand>
        <name>Zn(2+)</name>
        <dbReference type="ChEBI" id="CHEBI:29105"/>
    </ligand>
</feature>
<dbReference type="EC" id="3.1.26.5" evidence="8"/>
<dbReference type="InterPro" id="IPR007175">
    <property type="entry name" value="Rpr2/Snm1/Rpp21"/>
</dbReference>
<comment type="subunit">
    <text evidence="8">Consists of a catalytic RNA component and at least 4-5 protein subunits.</text>
</comment>
<evidence type="ECO:0000256" key="8">
    <source>
        <dbReference type="HAMAP-Rule" id="MF_00757"/>
    </source>
</evidence>
<keyword evidence="2 8" id="KW-0819">tRNA processing</keyword>
<dbReference type="PIRSF" id="PIRSF004878">
    <property type="entry name" value="RNase_P_4"/>
    <property type="match status" value="1"/>
</dbReference>
<feature type="binding site" evidence="8">
    <location>
        <position position="93"/>
    </location>
    <ligand>
        <name>Zn(2+)</name>
        <dbReference type="ChEBI" id="CHEBI:29105"/>
    </ligand>
</feature>
<evidence type="ECO:0000256" key="5">
    <source>
        <dbReference type="ARBA" id="ARBA00022759"/>
    </source>
</evidence>
<keyword evidence="4 8" id="KW-0479">Metal-binding</keyword>
<keyword evidence="5 8" id="KW-0255">Endonuclease</keyword>
<dbReference type="PANTHER" id="PTHR14742:SF0">
    <property type="entry name" value="RIBONUCLEASE P PROTEIN SUBUNIT P21"/>
    <property type="match status" value="1"/>
</dbReference>
<keyword evidence="7 8" id="KW-0862">Zinc</keyword>
<comment type="function">
    <text evidence="8">Part of ribonuclease P, a protein complex that generates mature tRNA molecules by cleaving their 5'-ends.</text>
</comment>
<comment type="similarity">
    <text evidence="8">Belongs to the eukaryotic/archaeal RNase P protein component 4 family.</text>
</comment>
<dbReference type="EMBL" id="DSJT01000017">
    <property type="protein sequence ID" value="HEF87279.1"/>
    <property type="molecule type" value="Genomic_DNA"/>
</dbReference>
<protein>
    <recommendedName>
        <fullName evidence="8">Ribonuclease P protein component 4</fullName>
        <shortName evidence="8">RNase P component 4</shortName>
        <ecNumber evidence="8">3.1.26.5</ecNumber>
    </recommendedName>
    <alternativeName>
        <fullName evidence="8">Rpp21</fullName>
    </alternativeName>
</protein>
<dbReference type="GO" id="GO:0001682">
    <property type="term" value="P:tRNA 5'-leader removal"/>
    <property type="evidence" value="ECO:0007669"/>
    <property type="project" value="UniProtKB-UniRule"/>
</dbReference>
<keyword evidence="3 8" id="KW-0540">Nuclease</keyword>
<dbReference type="GO" id="GO:0030677">
    <property type="term" value="C:ribonuclease P complex"/>
    <property type="evidence" value="ECO:0007669"/>
    <property type="project" value="UniProtKB-UniRule"/>
</dbReference>
<dbReference type="PANTHER" id="PTHR14742">
    <property type="entry name" value="RIBONUCLEASE P SUBUNIT P21"/>
    <property type="match status" value="1"/>
</dbReference>
<comment type="catalytic activity">
    <reaction evidence="8">
        <text>Endonucleolytic cleavage of RNA, removing 5'-extranucleotides from tRNA precursor.</text>
        <dbReference type="EC" id="3.1.26.5"/>
    </reaction>
</comment>
<evidence type="ECO:0000256" key="2">
    <source>
        <dbReference type="ARBA" id="ARBA00022694"/>
    </source>
</evidence>
<dbReference type="Gene3D" id="6.20.50.20">
    <property type="match status" value="1"/>
</dbReference>
<dbReference type="Gene3D" id="1.20.5.420">
    <property type="entry name" value="Immunoglobulin FC, subunit C"/>
    <property type="match status" value="1"/>
</dbReference>
<feature type="binding site" evidence="8">
    <location>
        <position position="96"/>
    </location>
    <ligand>
        <name>Zn(2+)</name>
        <dbReference type="ChEBI" id="CHEBI:29105"/>
    </ligand>
</feature>
<dbReference type="GO" id="GO:0004526">
    <property type="term" value="F:ribonuclease P activity"/>
    <property type="evidence" value="ECO:0007669"/>
    <property type="project" value="UniProtKB-UniRule"/>
</dbReference>
<gene>
    <name evidence="8" type="primary">rnp4</name>
    <name evidence="9" type="ORF">ENP55_03100</name>
</gene>
<dbReference type="AlphaFoldDB" id="A0A7C2FP18"/>
<evidence type="ECO:0000256" key="4">
    <source>
        <dbReference type="ARBA" id="ARBA00022723"/>
    </source>
</evidence>
<keyword evidence="1 8" id="KW-0963">Cytoplasm</keyword>
<dbReference type="HAMAP" id="MF_00757">
    <property type="entry name" value="RNase_P_4"/>
    <property type="match status" value="1"/>
</dbReference>
<evidence type="ECO:0000313" key="9">
    <source>
        <dbReference type="EMBL" id="HEF87279.1"/>
    </source>
</evidence>
<name>A0A7C2FP18_9CREN</name>
<dbReference type="GO" id="GO:0005737">
    <property type="term" value="C:cytoplasm"/>
    <property type="evidence" value="ECO:0007669"/>
    <property type="project" value="UniProtKB-SubCell"/>
</dbReference>
<comment type="caution">
    <text evidence="9">The sequence shown here is derived from an EMBL/GenBank/DDBJ whole genome shotgun (WGS) entry which is preliminary data.</text>
</comment>
<proteinExistence type="inferred from homology"/>
<comment type="cofactor">
    <cofactor evidence="8">
        <name>Zn(2+)</name>
        <dbReference type="ChEBI" id="CHEBI:29105"/>
    </cofactor>
    <text evidence="8">Binds 1 zinc ion per subunit.</text>
</comment>